<organism evidence="5 6">
    <name type="scientific">Olea europaea subsp. europaea</name>
    <dbReference type="NCBI Taxonomy" id="158383"/>
    <lineage>
        <taxon>Eukaryota</taxon>
        <taxon>Viridiplantae</taxon>
        <taxon>Streptophyta</taxon>
        <taxon>Embryophyta</taxon>
        <taxon>Tracheophyta</taxon>
        <taxon>Spermatophyta</taxon>
        <taxon>Magnoliopsida</taxon>
        <taxon>eudicotyledons</taxon>
        <taxon>Gunneridae</taxon>
        <taxon>Pentapetalae</taxon>
        <taxon>asterids</taxon>
        <taxon>lamiids</taxon>
        <taxon>Lamiales</taxon>
        <taxon>Oleaceae</taxon>
        <taxon>Oleeae</taxon>
        <taxon>Olea</taxon>
    </lineage>
</organism>
<dbReference type="EMBL" id="CACTIH010005753">
    <property type="protein sequence ID" value="CAA3001358.1"/>
    <property type="molecule type" value="Genomic_DNA"/>
</dbReference>
<dbReference type="InterPro" id="IPR027640">
    <property type="entry name" value="Kinesin-like_fam"/>
</dbReference>
<dbReference type="GO" id="GO:0003777">
    <property type="term" value="F:microtubule motor activity"/>
    <property type="evidence" value="ECO:0007669"/>
    <property type="project" value="InterPro"/>
</dbReference>
<dbReference type="InterPro" id="IPR036961">
    <property type="entry name" value="Kinesin_motor_dom_sf"/>
</dbReference>
<dbReference type="PANTHER" id="PTHR47968">
    <property type="entry name" value="CENTROMERE PROTEIN E"/>
    <property type="match status" value="1"/>
</dbReference>
<dbReference type="OrthoDB" id="1744311at2759"/>
<evidence type="ECO:0000313" key="5">
    <source>
        <dbReference type="EMBL" id="CAA3001358.1"/>
    </source>
</evidence>
<dbReference type="GO" id="GO:0007018">
    <property type="term" value="P:microtubule-based movement"/>
    <property type="evidence" value="ECO:0007669"/>
    <property type="project" value="InterPro"/>
</dbReference>
<dbReference type="GO" id="GO:0008017">
    <property type="term" value="F:microtubule binding"/>
    <property type="evidence" value="ECO:0007669"/>
    <property type="project" value="InterPro"/>
</dbReference>
<evidence type="ECO:0000259" key="4">
    <source>
        <dbReference type="PROSITE" id="PS50067"/>
    </source>
</evidence>
<protein>
    <submittedName>
        <fullName evidence="5">Kinesin KIN-7O isoform X1</fullName>
    </submittedName>
</protein>
<dbReference type="Pfam" id="PF00225">
    <property type="entry name" value="Kinesin"/>
    <property type="match status" value="1"/>
</dbReference>
<gene>
    <name evidence="5" type="ORF">OLEA9_A074307</name>
</gene>
<dbReference type="PROSITE" id="PS50067">
    <property type="entry name" value="KINESIN_MOTOR_2"/>
    <property type="match status" value="1"/>
</dbReference>
<evidence type="ECO:0000256" key="1">
    <source>
        <dbReference type="ARBA" id="ARBA00023054"/>
    </source>
</evidence>
<dbReference type="Proteomes" id="UP000594638">
    <property type="component" value="Unassembled WGS sequence"/>
</dbReference>
<sequence>MKREIFVAGLREVIVASPDQVLELMEFGESHRHIGETNMNVYSSRPHTIFRMIIESREKTDDAEADLSCDAVRVSVLVCSS</sequence>
<dbReference type="Gramene" id="OE9A074307T1">
    <property type="protein sequence ID" value="OE9A074307C1"/>
    <property type="gene ID" value="OE9A074307"/>
</dbReference>
<evidence type="ECO:0000256" key="2">
    <source>
        <dbReference type="ARBA" id="ARBA00023175"/>
    </source>
</evidence>
<dbReference type="SUPFAM" id="SSF52540">
    <property type="entry name" value="P-loop containing nucleoside triphosphate hydrolases"/>
    <property type="match status" value="1"/>
</dbReference>
<dbReference type="Gene3D" id="3.40.850.10">
    <property type="entry name" value="Kinesin motor domain"/>
    <property type="match status" value="1"/>
</dbReference>
<dbReference type="InterPro" id="IPR027417">
    <property type="entry name" value="P-loop_NTPase"/>
</dbReference>
<feature type="domain" description="Kinesin motor" evidence="4">
    <location>
        <begin position="1"/>
        <end position="81"/>
    </location>
</feature>
<dbReference type="InterPro" id="IPR001752">
    <property type="entry name" value="Kinesin_motor_dom"/>
</dbReference>
<name>A0A8S0T9Z0_OLEEU</name>
<comment type="caution">
    <text evidence="5">The sequence shown here is derived from an EMBL/GenBank/DDBJ whole genome shotgun (WGS) entry which is preliminary data.</text>
</comment>
<accession>A0A8S0T9Z0</accession>
<comment type="similarity">
    <text evidence="3">Belongs to the TRAFAC class myosin-kinesin ATPase superfamily. Kinesin family.</text>
</comment>
<keyword evidence="2" id="KW-0505">Motor protein</keyword>
<proteinExistence type="inferred from homology"/>
<dbReference type="AlphaFoldDB" id="A0A8S0T9Z0"/>
<evidence type="ECO:0000256" key="3">
    <source>
        <dbReference type="PROSITE-ProRule" id="PRU00283"/>
    </source>
</evidence>
<reference evidence="5 6" key="1">
    <citation type="submission" date="2019-12" db="EMBL/GenBank/DDBJ databases">
        <authorList>
            <person name="Alioto T."/>
            <person name="Alioto T."/>
            <person name="Gomez Garrido J."/>
        </authorList>
    </citation>
    <scope>NUCLEOTIDE SEQUENCE [LARGE SCALE GENOMIC DNA]</scope>
</reference>
<comment type="caution">
    <text evidence="3">Lacks conserved residue(s) required for the propagation of feature annotation.</text>
</comment>
<dbReference type="GO" id="GO:0005524">
    <property type="term" value="F:ATP binding"/>
    <property type="evidence" value="ECO:0007669"/>
    <property type="project" value="InterPro"/>
</dbReference>
<evidence type="ECO:0000313" key="6">
    <source>
        <dbReference type="Proteomes" id="UP000594638"/>
    </source>
</evidence>
<keyword evidence="6" id="KW-1185">Reference proteome</keyword>
<dbReference type="PANTHER" id="PTHR47968:SF75">
    <property type="entry name" value="CENTROMERE-ASSOCIATED PROTEIN E"/>
    <property type="match status" value="1"/>
</dbReference>
<keyword evidence="1" id="KW-0175">Coiled coil</keyword>